<evidence type="ECO:0000256" key="13">
    <source>
        <dbReference type="PROSITE-ProRule" id="PRU01373"/>
    </source>
</evidence>
<comment type="pathway">
    <text evidence="12">Glycan biosynthesis.</text>
</comment>
<dbReference type="InterPro" id="IPR050979">
    <property type="entry name" value="LD-transpeptidase"/>
</dbReference>
<dbReference type="InterPro" id="IPR041280">
    <property type="entry name" value="Big_10"/>
</dbReference>
<feature type="compositionally biased region" description="Basic and acidic residues" evidence="14">
    <location>
        <begin position="56"/>
        <end position="70"/>
    </location>
</feature>
<keyword evidence="3" id="KW-0808">Transferase</keyword>
<proteinExistence type="predicted"/>
<evidence type="ECO:0000256" key="7">
    <source>
        <dbReference type="ARBA" id="ARBA00023136"/>
    </source>
</evidence>
<reference evidence="17" key="1">
    <citation type="submission" date="2016-12" db="EMBL/GenBank/DDBJ databases">
        <title>Genome sequence of Streptomyces antioxidans MUSC 164.</title>
        <authorList>
            <person name="Lee L.-H."/>
            <person name="Ser H.-L."/>
        </authorList>
    </citation>
    <scope>NUCLEOTIDE SEQUENCE [LARGE SCALE GENOMIC DNA]</scope>
    <source>
        <strain evidence="17">MUSC 164</strain>
    </source>
</reference>
<dbReference type="PROSITE" id="PS51257">
    <property type="entry name" value="PROKAR_LIPOPROTEIN"/>
    <property type="match status" value="1"/>
</dbReference>
<keyword evidence="8" id="KW-0564">Palmitate</keyword>
<evidence type="ECO:0000256" key="1">
    <source>
        <dbReference type="ARBA" id="ARBA00004752"/>
    </source>
</evidence>
<dbReference type="Gene3D" id="2.60.40.3710">
    <property type="match status" value="1"/>
</dbReference>
<evidence type="ECO:0000256" key="8">
    <source>
        <dbReference type="ARBA" id="ARBA00023139"/>
    </source>
</evidence>
<evidence type="ECO:0000256" key="14">
    <source>
        <dbReference type="SAM" id="MobiDB-lite"/>
    </source>
</evidence>
<dbReference type="GO" id="GO:0071555">
    <property type="term" value="P:cell wall organization"/>
    <property type="evidence" value="ECO:0007669"/>
    <property type="project" value="UniProtKB-UniRule"/>
</dbReference>
<dbReference type="GO" id="GO:0016746">
    <property type="term" value="F:acyltransferase activity"/>
    <property type="evidence" value="ECO:0007669"/>
    <property type="project" value="UniProtKB-KW"/>
</dbReference>
<dbReference type="GO" id="GO:0071972">
    <property type="term" value="F:peptidoglycan L,D-transpeptidase activity"/>
    <property type="evidence" value="ECO:0007669"/>
    <property type="project" value="TreeGrafter"/>
</dbReference>
<dbReference type="GO" id="GO:0008360">
    <property type="term" value="P:regulation of cell shape"/>
    <property type="evidence" value="ECO:0007669"/>
    <property type="project" value="UniProtKB-UniRule"/>
</dbReference>
<name>A0A1V4D4J1_9ACTN</name>
<evidence type="ECO:0000256" key="5">
    <source>
        <dbReference type="ARBA" id="ARBA00022960"/>
    </source>
</evidence>
<dbReference type="SUPFAM" id="SSF141523">
    <property type="entry name" value="L,D-transpeptidase catalytic domain-like"/>
    <property type="match status" value="1"/>
</dbReference>
<evidence type="ECO:0000256" key="2">
    <source>
        <dbReference type="ARBA" id="ARBA00022475"/>
    </source>
</evidence>
<evidence type="ECO:0000256" key="10">
    <source>
        <dbReference type="ARBA" id="ARBA00023315"/>
    </source>
</evidence>
<evidence type="ECO:0000256" key="6">
    <source>
        <dbReference type="ARBA" id="ARBA00022984"/>
    </source>
</evidence>
<evidence type="ECO:0000259" key="16">
    <source>
        <dbReference type="PROSITE" id="PS52029"/>
    </source>
</evidence>
<dbReference type="Gene3D" id="2.40.440.10">
    <property type="entry name" value="L,D-transpeptidase catalytic domain-like"/>
    <property type="match status" value="1"/>
</dbReference>
<dbReference type="PROSITE" id="PS52029">
    <property type="entry name" value="LD_TPASE"/>
    <property type="match status" value="1"/>
</dbReference>
<gene>
    <name evidence="17" type="ORF">VT50_0217230</name>
</gene>
<dbReference type="GO" id="GO:0005576">
    <property type="term" value="C:extracellular region"/>
    <property type="evidence" value="ECO:0007669"/>
    <property type="project" value="TreeGrafter"/>
</dbReference>
<evidence type="ECO:0000313" key="18">
    <source>
        <dbReference type="Proteomes" id="UP000033615"/>
    </source>
</evidence>
<keyword evidence="6 13" id="KW-0573">Peptidoglycan synthesis</keyword>
<keyword evidence="10" id="KW-0012">Acyltransferase</keyword>
<feature type="active site" description="Nucleophile" evidence="13">
    <location>
        <position position="344"/>
    </location>
</feature>
<evidence type="ECO:0000313" key="17">
    <source>
        <dbReference type="EMBL" id="OPF79107.1"/>
    </source>
</evidence>
<keyword evidence="4 15" id="KW-0732">Signal</keyword>
<evidence type="ECO:0000256" key="9">
    <source>
        <dbReference type="ARBA" id="ARBA00023288"/>
    </source>
</evidence>
<dbReference type="OrthoDB" id="5242354at2"/>
<organism evidence="17 18">
    <name type="scientific">Streptomyces antioxidans</name>
    <dbReference type="NCBI Taxonomy" id="1507734"/>
    <lineage>
        <taxon>Bacteria</taxon>
        <taxon>Bacillati</taxon>
        <taxon>Actinomycetota</taxon>
        <taxon>Actinomycetes</taxon>
        <taxon>Kitasatosporales</taxon>
        <taxon>Streptomycetaceae</taxon>
        <taxon>Streptomyces</taxon>
    </lineage>
</organism>
<dbReference type="PANTHER" id="PTHR30582">
    <property type="entry name" value="L,D-TRANSPEPTIDASE"/>
    <property type="match status" value="1"/>
</dbReference>
<feature type="domain" description="L,D-TPase catalytic" evidence="16">
    <location>
        <begin position="246"/>
        <end position="368"/>
    </location>
</feature>
<dbReference type="Gene3D" id="2.60.40.3780">
    <property type="match status" value="1"/>
</dbReference>
<comment type="pathway">
    <text evidence="1 13">Cell wall biogenesis; peptidoglycan biosynthesis.</text>
</comment>
<evidence type="ECO:0000256" key="15">
    <source>
        <dbReference type="SAM" id="SignalP"/>
    </source>
</evidence>
<keyword evidence="18" id="KW-1185">Reference proteome</keyword>
<dbReference type="InterPro" id="IPR005490">
    <property type="entry name" value="LD_TPept_cat_dom"/>
</dbReference>
<dbReference type="EMBL" id="LAKD02000041">
    <property type="protein sequence ID" value="OPF79107.1"/>
    <property type="molecule type" value="Genomic_DNA"/>
</dbReference>
<evidence type="ECO:0000256" key="3">
    <source>
        <dbReference type="ARBA" id="ARBA00022679"/>
    </source>
</evidence>
<dbReference type="GO" id="GO:0018104">
    <property type="term" value="P:peptidoglycan-protein cross-linking"/>
    <property type="evidence" value="ECO:0007669"/>
    <property type="project" value="TreeGrafter"/>
</dbReference>
<feature type="active site" description="Proton donor/acceptor" evidence="13">
    <location>
        <position position="326"/>
    </location>
</feature>
<dbReference type="PANTHER" id="PTHR30582:SF2">
    <property type="entry name" value="L,D-TRANSPEPTIDASE YCIB-RELATED"/>
    <property type="match status" value="1"/>
</dbReference>
<sequence length="417" mass="44452">MSHTPRSLRSRAVLTCALLAAPLIAGLSGCGGSPDPLSAKPYDAADQISFSGDGDGEGRKADPDKPLEVTAKDDDSRITDVTATDAAGRYVRGELTDDGRHWRSTVPLAAGAHYTLKVSTEDSNGAPGRRTVAFATSSAHRLLKVTFGPKAGEYGVGQPITAKLSRPVKDPSARAVIERALKVESRPAVEGVWHWVDSRNLHYRPQEYWPAHATITVRSNLKGIRIGGGLYGGEAKSLRLTTGDRLEALTDSGTHQMTVKRNGVPVRTIPITTGMPGFDTRNGIKVILAKESAVRMTGASIGLGAGSYDLMVYWAARVTKSGEYVHAAPWSTGSQGYANVSHGCTGMSTADAQWFFNTVRLGDIVQVVHSNGEDMATFDNGYGDWNMAWADWRKGSAVASGQSDAVTADSARLRPQV</sequence>
<feature type="region of interest" description="Disordered" evidence="14">
    <location>
        <begin position="38"/>
        <end position="70"/>
    </location>
</feature>
<dbReference type="FunFam" id="2.40.440.10:FF:000005">
    <property type="entry name" value="L,D-transpeptidase 2"/>
    <property type="match status" value="1"/>
</dbReference>
<keyword evidence="2" id="KW-1003">Cell membrane</keyword>
<dbReference type="AlphaFoldDB" id="A0A1V4D4J1"/>
<evidence type="ECO:0000256" key="11">
    <source>
        <dbReference type="ARBA" id="ARBA00023316"/>
    </source>
</evidence>
<dbReference type="CDD" id="cd16913">
    <property type="entry name" value="YkuD_like"/>
    <property type="match status" value="1"/>
</dbReference>
<feature type="signal peptide" evidence="15">
    <location>
        <begin position="1"/>
        <end position="25"/>
    </location>
</feature>
<feature type="chain" id="PRO_5039576024" evidence="15">
    <location>
        <begin position="26"/>
        <end position="417"/>
    </location>
</feature>
<dbReference type="Proteomes" id="UP000033615">
    <property type="component" value="Unassembled WGS sequence"/>
</dbReference>
<dbReference type="InterPro" id="IPR038063">
    <property type="entry name" value="Transpep_catalytic_dom"/>
</dbReference>
<evidence type="ECO:0000256" key="12">
    <source>
        <dbReference type="ARBA" id="ARBA00060592"/>
    </source>
</evidence>
<keyword evidence="5 13" id="KW-0133">Cell shape</keyword>
<evidence type="ECO:0000256" key="4">
    <source>
        <dbReference type="ARBA" id="ARBA00022729"/>
    </source>
</evidence>
<dbReference type="UniPathway" id="UPA00219"/>
<keyword evidence="7" id="KW-0472">Membrane</keyword>
<keyword evidence="9" id="KW-0449">Lipoprotein</keyword>
<protein>
    <submittedName>
        <fullName evidence="17">L,D-transpeptidase</fullName>
    </submittedName>
</protein>
<accession>A0A1V4D4J1</accession>
<keyword evidence="11 13" id="KW-0961">Cell wall biogenesis/degradation</keyword>
<comment type="caution">
    <text evidence="17">The sequence shown here is derived from an EMBL/GenBank/DDBJ whole genome shotgun (WGS) entry which is preliminary data.</text>
</comment>
<dbReference type="RefSeq" id="WP_053048638.1">
    <property type="nucleotide sequence ID" value="NZ_LAKD02000041.1"/>
</dbReference>
<dbReference type="Pfam" id="PF17964">
    <property type="entry name" value="Big_10"/>
    <property type="match status" value="1"/>
</dbReference>
<dbReference type="Pfam" id="PF03734">
    <property type="entry name" value="YkuD"/>
    <property type="match status" value="1"/>
</dbReference>